<reference evidence="3 4" key="1">
    <citation type="journal article" date="2014" name="Int. J. Syst. Evol. Microbiol.">
        <title>Complete genome sequence of Corynebacterium casei LMG S-19264T (=DSM 44701T), isolated from a smear-ripened cheese.</title>
        <authorList>
            <consortium name="US DOE Joint Genome Institute (JGI-PGF)"/>
            <person name="Walter F."/>
            <person name="Albersmeier A."/>
            <person name="Kalinowski J."/>
            <person name="Ruckert C."/>
        </authorList>
    </citation>
    <scope>NUCLEOTIDE SEQUENCE [LARGE SCALE GENOMIC DNA]</scope>
    <source>
        <strain evidence="3 4">CGMCC 1.15358</strain>
    </source>
</reference>
<dbReference type="RefSeq" id="WP_066761179.1">
    <property type="nucleotide sequence ID" value="NZ_BMIO01000005.1"/>
</dbReference>
<name>A0A916YI10_9SPHN</name>
<dbReference type="PANTHER" id="PTHR43240:SF1">
    <property type="entry name" value="BLR5584 PROTEIN"/>
    <property type="match status" value="1"/>
</dbReference>
<evidence type="ECO:0000313" key="3">
    <source>
        <dbReference type="EMBL" id="GGD45566.1"/>
    </source>
</evidence>
<evidence type="ECO:0000256" key="1">
    <source>
        <dbReference type="ARBA" id="ARBA00022801"/>
    </source>
</evidence>
<sequence length="140" mass="14622">MQTDTDPISELFDKVLSPGGRTLGAKLIAYDADERKVTLSFEALPEFTNILGNLHGGYVTAMLDEAAGMAAKLSLPLTKAVPSLCFTVNFLSPTPVGTVFGEASIIKLGRTTAVLEASLQSPDGKTCAMMTVTAAVIDIG</sequence>
<dbReference type="CDD" id="cd03443">
    <property type="entry name" value="PaaI_thioesterase"/>
    <property type="match status" value="1"/>
</dbReference>
<organism evidence="3 4">
    <name type="scientific">Croceicoccus pelagius</name>
    <dbReference type="NCBI Taxonomy" id="1703341"/>
    <lineage>
        <taxon>Bacteria</taxon>
        <taxon>Pseudomonadati</taxon>
        <taxon>Pseudomonadota</taxon>
        <taxon>Alphaproteobacteria</taxon>
        <taxon>Sphingomonadales</taxon>
        <taxon>Erythrobacteraceae</taxon>
        <taxon>Croceicoccus</taxon>
    </lineage>
</organism>
<dbReference type="EMBL" id="BMIO01000005">
    <property type="protein sequence ID" value="GGD45566.1"/>
    <property type="molecule type" value="Genomic_DNA"/>
</dbReference>
<evidence type="ECO:0000259" key="2">
    <source>
        <dbReference type="Pfam" id="PF03061"/>
    </source>
</evidence>
<keyword evidence="4" id="KW-1185">Reference proteome</keyword>
<comment type="caution">
    <text evidence="3">The sequence shown here is derived from an EMBL/GenBank/DDBJ whole genome shotgun (WGS) entry which is preliminary data.</text>
</comment>
<dbReference type="InterPro" id="IPR029069">
    <property type="entry name" value="HotDog_dom_sf"/>
</dbReference>
<dbReference type="Gene3D" id="3.10.129.10">
    <property type="entry name" value="Hotdog Thioesterase"/>
    <property type="match status" value="1"/>
</dbReference>
<gene>
    <name evidence="3" type="ORF">GCM10010989_19650</name>
</gene>
<dbReference type="AlphaFoldDB" id="A0A916YI10"/>
<dbReference type="InterPro" id="IPR006683">
    <property type="entry name" value="Thioestr_dom"/>
</dbReference>
<dbReference type="SUPFAM" id="SSF54637">
    <property type="entry name" value="Thioesterase/thiol ester dehydrase-isomerase"/>
    <property type="match status" value="1"/>
</dbReference>
<evidence type="ECO:0000313" key="4">
    <source>
        <dbReference type="Proteomes" id="UP000598997"/>
    </source>
</evidence>
<dbReference type="GO" id="GO:0061522">
    <property type="term" value="F:1,4-dihydroxy-2-naphthoyl-CoA thioesterase activity"/>
    <property type="evidence" value="ECO:0007669"/>
    <property type="project" value="TreeGrafter"/>
</dbReference>
<dbReference type="OrthoDB" id="9813282at2"/>
<dbReference type="GO" id="GO:0005829">
    <property type="term" value="C:cytosol"/>
    <property type="evidence" value="ECO:0007669"/>
    <property type="project" value="TreeGrafter"/>
</dbReference>
<protein>
    <submittedName>
        <fullName evidence="3">Phenylacetic acid degradation protein</fullName>
    </submittedName>
</protein>
<accession>A0A916YI10</accession>
<dbReference type="InterPro" id="IPR003736">
    <property type="entry name" value="PAAI_dom"/>
</dbReference>
<feature type="domain" description="Thioesterase" evidence="2">
    <location>
        <begin position="52"/>
        <end position="128"/>
    </location>
</feature>
<dbReference type="Proteomes" id="UP000598997">
    <property type="component" value="Unassembled WGS sequence"/>
</dbReference>
<dbReference type="NCBIfam" id="TIGR00369">
    <property type="entry name" value="unchar_dom_1"/>
    <property type="match status" value="1"/>
</dbReference>
<keyword evidence="1" id="KW-0378">Hydrolase</keyword>
<dbReference type="PANTHER" id="PTHR43240">
    <property type="entry name" value="1,4-DIHYDROXY-2-NAPHTHOYL-COA THIOESTERASE 1"/>
    <property type="match status" value="1"/>
</dbReference>
<dbReference type="Pfam" id="PF03061">
    <property type="entry name" value="4HBT"/>
    <property type="match status" value="1"/>
</dbReference>
<proteinExistence type="predicted"/>